<comment type="subcellular location">
    <subcellularLocation>
        <location evidence="1 8">Cytoplasm</location>
    </subcellularLocation>
</comment>
<dbReference type="Pfam" id="PF01895">
    <property type="entry name" value="PhoU"/>
    <property type="match status" value="2"/>
</dbReference>
<evidence type="ECO:0000256" key="2">
    <source>
        <dbReference type="ARBA" id="ARBA00008107"/>
    </source>
</evidence>
<evidence type="ECO:0000313" key="10">
    <source>
        <dbReference type="EMBL" id="CUB07495.1"/>
    </source>
</evidence>
<comment type="similarity">
    <text evidence="2 8">Belongs to the PhoU family.</text>
</comment>
<dbReference type="NCBIfam" id="TIGR02135">
    <property type="entry name" value="phoU_full"/>
    <property type="match status" value="1"/>
</dbReference>
<dbReference type="FunFam" id="1.20.58.220:FF:000004">
    <property type="entry name" value="Phosphate-specific transport system accessory protein PhoU"/>
    <property type="match status" value="1"/>
</dbReference>
<comment type="function">
    <text evidence="7 8">Plays a role in the regulation of phosphate uptake.</text>
</comment>
<evidence type="ECO:0000256" key="1">
    <source>
        <dbReference type="ARBA" id="ARBA00004496"/>
    </source>
</evidence>
<dbReference type="GO" id="GO:0005737">
    <property type="term" value="C:cytoplasm"/>
    <property type="evidence" value="ECO:0007669"/>
    <property type="project" value="UniProtKB-SubCell"/>
</dbReference>
<proteinExistence type="inferred from homology"/>
<dbReference type="RefSeq" id="WP_198289047.1">
    <property type="nucleotide sequence ID" value="NZ_CYHH01000008.1"/>
</dbReference>
<feature type="domain" description="PhoU" evidence="9">
    <location>
        <begin position="23"/>
        <end position="109"/>
    </location>
</feature>
<comment type="subunit">
    <text evidence="3 8">Homodimer.</text>
</comment>
<dbReference type="PANTHER" id="PTHR42930">
    <property type="entry name" value="PHOSPHATE-SPECIFIC TRANSPORT SYSTEM ACCESSORY PROTEIN PHOU"/>
    <property type="match status" value="1"/>
</dbReference>
<sequence>MKTIEEHTFRPYDRELNQLRQTVLEMGRAVERQVEKAVEGVRKGDQALFDEVLQTERSINEEDRRVFEQSVQLIVRNAPAAADLRLVMSSLQISKDLERIGDEAKKIAKSGIRLYQAAPSFTPAIELELITRTTLAMLHASLDAYARLDDSQAQEILADDRTVDAMFKGILRELITYMMEDPRTISHSLELVFVAKSLERVGDHAKNVIEQVVYLVEGRDIRYTPEAKPQPPQ</sequence>
<keyword evidence="6 8" id="KW-0592">Phosphate transport</keyword>
<evidence type="ECO:0000256" key="8">
    <source>
        <dbReference type="PIRNR" id="PIRNR003107"/>
    </source>
</evidence>
<evidence type="ECO:0000256" key="7">
    <source>
        <dbReference type="ARBA" id="ARBA00056181"/>
    </source>
</evidence>
<name>A0A0K6IWK2_9PROT</name>
<dbReference type="GO" id="GO:0045936">
    <property type="term" value="P:negative regulation of phosphate metabolic process"/>
    <property type="evidence" value="ECO:0007669"/>
    <property type="project" value="InterPro"/>
</dbReference>
<dbReference type="InterPro" id="IPR028366">
    <property type="entry name" value="PhoU"/>
</dbReference>
<dbReference type="AlphaFoldDB" id="A0A0K6IWK2"/>
<evidence type="ECO:0000313" key="11">
    <source>
        <dbReference type="Proteomes" id="UP000182108"/>
    </source>
</evidence>
<keyword evidence="5 8" id="KW-0963">Cytoplasm</keyword>
<organism evidence="10 11">
    <name type="scientific">Tepidiphilus thermophilus</name>
    <dbReference type="NCBI Taxonomy" id="876478"/>
    <lineage>
        <taxon>Bacteria</taxon>
        <taxon>Pseudomonadati</taxon>
        <taxon>Pseudomonadota</taxon>
        <taxon>Hydrogenophilia</taxon>
        <taxon>Hydrogenophilales</taxon>
        <taxon>Hydrogenophilaceae</taxon>
        <taxon>Tepidiphilus</taxon>
    </lineage>
</organism>
<dbReference type="GO" id="GO:0030643">
    <property type="term" value="P:intracellular phosphate ion homeostasis"/>
    <property type="evidence" value="ECO:0007669"/>
    <property type="project" value="InterPro"/>
</dbReference>
<accession>A0A0K6IWK2</accession>
<evidence type="ECO:0000256" key="3">
    <source>
        <dbReference type="ARBA" id="ARBA00011738"/>
    </source>
</evidence>
<evidence type="ECO:0000256" key="6">
    <source>
        <dbReference type="ARBA" id="ARBA00022592"/>
    </source>
</evidence>
<dbReference type="InterPro" id="IPR026022">
    <property type="entry name" value="PhoU_dom"/>
</dbReference>
<evidence type="ECO:0000256" key="4">
    <source>
        <dbReference type="ARBA" id="ARBA00022448"/>
    </source>
</evidence>
<dbReference type="SUPFAM" id="SSF109755">
    <property type="entry name" value="PhoU-like"/>
    <property type="match status" value="1"/>
</dbReference>
<protein>
    <recommendedName>
        <fullName evidence="8">Phosphate-specific transport system accessory protein PhoU</fullName>
    </recommendedName>
</protein>
<evidence type="ECO:0000256" key="5">
    <source>
        <dbReference type="ARBA" id="ARBA00022490"/>
    </source>
</evidence>
<dbReference type="PANTHER" id="PTHR42930:SF3">
    <property type="entry name" value="PHOSPHATE-SPECIFIC TRANSPORT SYSTEM ACCESSORY PROTEIN PHOU"/>
    <property type="match status" value="1"/>
</dbReference>
<keyword evidence="11" id="KW-1185">Reference proteome</keyword>
<reference evidence="11" key="1">
    <citation type="submission" date="2015-08" db="EMBL/GenBank/DDBJ databases">
        <authorList>
            <person name="Babu N.S."/>
            <person name="Beckwith C.J."/>
            <person name="Beseler K.G."/>
            <person name="Brison A."/>
            <person name="Carone J.V."/>
            <person name="Caskin T.P."/>
            <person name="Diamond M."/>
            <person name="Durham M.E."/>
            <person name="Foxe J.M."/>
            <person name="Go M."/>
            <person name="Henderson B.A."/>
            <person name="Jones I.B."/>
            <person name="McGettigan J.A."/>
            <person name="Micheletti S.J."/>
            <person name="Nasrallah M.E."/>
            <person name="Ortiz D."/>
            <person name="Piller C.R."/>
            <person name="Privatt S.R."/>
            <person name="Schneider S.L."/>
            <person name="Sharp S."/>
            <person name="Smith T.C."/>
            <person name="Stanton J.D."/>
            <person name="Ullery H.E."/>
            <person name="Wilson R.J."/>
            <person name="Serrano M.G."/>
            <person name="Buck G."/>
            <person name="Lee V."/>
            <person name="Wang Y."/>
            <person name="Carvalho R."/>
            <person name="Voegtly L."/>
            <person name="Shi R."/>
            <person name="Duckworth R."/>
            <person name="Johnson A."/>
            <person name="Loviza R."/>
            <person name="Walstead R."/>
            <person name="Shah Z."/>
            <person name="Kiflezghi M."/>
            <person name="Wade K."/>
            <person name="Ball S.L."/>
            <person name="Bradley K.W."/>
            <person name="Asai D.J."/>
            <person name="Bowman C.A."/>
            <person name="Russell D.A."/>
            <person name="Pope W.H."/>
            <person name="Jacobs-Sera D."/>
            <person name="Hendrix R.W."/>
            <person name="Hatfull G.F."/>
        </authorList>
    </citation>
    <scope>NUCLEOTIDE SEQUENCE [LARGE SCALE GENOMIC DNA]</scope>
    <source>
        <strain evidence="11">JCM 19170</strain>
    </source>
</reference>
<dbReference type="InterPro" id="IPR038078">
    <property type="entry name" value="PhoU-like_sf"/>
</dbReference>
<dbReference type="PIRSF" id="PIRSF003107">
    <property type="entry name" value="PhoU"/>
    <property type="match status" value="1"/>
</dbReference>
<dbReference type="Gene3D" id="1.20.58.220">
    <property type="entry name" value="Phosphate transport system protein phou homolog 2, domain 2"/>
    <property type="match status" value="1"/>
</dbReference>
<dbReference type="GO" id="GO:0006817">
    <property type="term" value="P:phosphate ion transport"/>
    <property type="evidence" value="ECO:0007669"/>
    <property type="project" value="UniProtKB-KW"/>
</dbReference>
<gene>
    <name evidence="10" type="ORF">Ga0061068_10822</name>
</gene>
<dbReference type="Proteomes" id="UP000182108">
    <property type="component" value="Unassembled WGS sequence"/>
</dbReference>
<evidence type="ECO:0000259" key="9">
    <source>
        <dbReference type="Pfam" id="PF01895"/>
    </source>
</evidence>
<keyword evidence="4 8" id="KW-0813">Transport</keyword>
<feature type="domain" description="PhoU" evidence="9">
    <location>
        <begin position="131"/>
        <end position="212"/>
    </location>
</feature>
<dbReference type="EMBL" id="CYHH01000008">
    <property type="protein sequence ID" value="CUB07495.1"/>
    <property type="molecule type" value="Genomic_DNA"/>
</dbReference>